<sequence>MRKQNYRNGALIGFNPAKHARDFQILRLNLGQICLRLNVDCKGQRGQFGLSTALSPRLVALHVCVLDYCKADPDPRKERGNQHTECQKGANARAFSRLNHVKAIVTDKYILWREAVVEEKIEKLLGME</sequence>
<accession>T1IVQ5</accession>
<dbReference type="AlphaFoldDB" id="T1IVQ5"/>
<reference evidence="2" key="1">
    <citation type="submission" date="2011-05" db="EMBL/GenBank/DDBJ databases">
        <authorList>
            <person name="Richards S.R."/>
            <person name="Qu J."/>
            <person name="Jiang H."/>
            <person name="Jhangiani S.N."/>
            <person name="Agravi P."/>
            <person name="Goodspeed R."/>
            <person name="Gross S."/>
            <person name="Mandapat C."/>
            <person name="Jackson L."/>
            <person name="Mathew T."/>
            <person name="Pu L."/>
            <person name="Thornton R."/>
            <person name="Saada N."/>
            <person name="Wilczek-Boney K.B."/>
            <person name="Lee S."/>
            <person name="Kovar C."/>
            <person name="Wu Y."/>
            <person name="Scherer S.E."/>
            <person name="Worley K.C."/>
            <person name="Muzny D.M."/>
            <person name="Gibbs R."/>
        </authorList>
    </citation>
    <scope>NUCLEOTIDE SEQUENCE</scope>
    <source>
        <strain evidence="2">Brora</strain>
    </source>
</reference>
<name>T1IVQ5_STRMM</name>
<reference evidence="1" key="2">
    <citation type="submission" date="2015-02" db="UniProtKB">
        <authorList>
            <consortium name="EnsemblMetazoa"/>
        </authorList>
    </citation>
    <scope>IDENTIFICATION</scope>
</reference>
<keyword evidence="2" id="KW-1185">Reference proteome</keyword>
<evidence type="ECO:0000313" key="1">
    <source>
        <dbReference type="EnsemblMetazoa" id="SMAR005256-PA"/>
    </source>
</evidence>
<protein>
    <submittedName>
        <fullName evidence="1">Uncharacterized protein</fullName>
    </submittedName>
</protein>
<dbReference type="Proteomes" id="UP000014500">
    <property type="component" value="Unassembled WGS sequence"/>
</dbReference>
<organism evidence="1 2">
    <name type="scientific">Strigamia maritima</name>
    <name type="common">European centipede</name>
    <name type="synonym">Geophilus maritimus</name>
    <dbReference type="NCBI Taxonomy" id="126957"/>
    <lineage>
        <taxon>Eukaryota</taxon>
        <taxon>Metazoa</taxon>
        <taxon>Ecdysozoa</taxon>
        <taxon>Arthropoda</taxon>
        <taxon>Myriapoda</taxon>
        <taxon>Chilopoda</taxon>
        <taxon>Pleurostigmophora</taxon>
        <taxon>Geophilomorpha</taxon>
        <taxon>Linotaeniidae</taxon>
        <taxon>Strigamia</taxon>
    </lineage>
</organism>
<dbReference type="EnsemblMetazoa" id="SMAR005256-RA">
    <property type="protein sequence ID" value="SMAR005256-PA"/>
    <property type="gene ID" value="SMAR005256"/>
</dbReference>
<evidence type="ECO:0000313" key="2">
    <source>
        <dbReference type="Proteomes" id="UP000014500"/>
    </source>
</evidence>
<dbReference type="HOGENOM" id="CLU_1962343_0_0_1"/>
<proteinExistence type="predicted"/>
<dbReference type="EMBL" id="JH431590">
    <property type="status" value="NOT_ANNOTATED_CDS"/>
    <property type="molecule type" value="Genomic_DNA"/>
</dbReference>